<dbReference type="Pfam" id="PF00668">
    <property type="entry name" value="Condensation"/>
    <property type="match status" value="1"/>
</dbReference>
<dbReference type="Gene3D" id="3.40.50.980">
    <property type="match status" value="2"/>
</dbReference>
<dbReference type="InterPro" id="IPR023213">
    <property type="entry name" value="CAT-like_dom_sf"/>
</dbReference>
<keyword evidence="3" id="KW-0597">Phosphoprotein</keyword>
<dbReference type="PROSITE" id="PS00012">
    <property type="entry name" value="PHOSPHOPANTETHEINE"/>
    <property type="match status" value="1"/>
</dbReference>
<dbReference type="SUPFAM" id="SSF52777">
    <property type="entry name" value="CoA-dependent acyltransferases"/>
    <property type="match status" value="2"/>
</dbReference>
<dbReference type="EMBL" id="MH049494">
    <property type="protein sequence ID" value="AZP89455.1"/>
    <property type="molecule type" value="Genomic_DNA"/>
</dbReference>
<evidence type="ECO:0000256" key="2">
    <source>
        <dbReference type="ARBA" id="ARBA00022450"/>
    </source>
</evidence>
<dbReference type="InterPro" id="IPR001242">
    <property type="entry name" value="Condensation_dom"/>
</dbReference>
<dbReference type="FunFam" id="2.30.38.10:FF:000001">
    <property type="entry name" value="Non-ribosomal peptide synthetase PvdI"/>
    <property type="match status" value="1"/>
</dbReference>
<dbReference type="Pfam" id="PF13193">
    <property type="entry name" value="AMP-binding_C"/>
    <property type="match status" value="1"/>
</dbReference>
<dbReference type="PANTHER" id="PTHR45527">
    <property type="entry name" value="NONRIBOSOMAL PEPTIDE SYNTHETASE"/>
    <property type="match status" value="1"/>
</dbReference>
<accession>A0A3Q9DJY5</accession>
<dbReference type="GO" id="GO:0005737">
    <property type="term" value="C:cytoplasm"/>
    <property type="evidence" value="ECO:0007669"/>
    <property type="project" value="TreeGrafter"/>
</dbReference>
<dbReference type="Gene3D" id="3.30.300.30">
    <property type="match status" value="1"/>
</dbReference>
<evidence type="ECO:0000259" key="4">
    <source>
        <dbReference type="PROSITE" id="PS50075"/>
    </source>
</evidence>
<dbReference type="GO" id="GO:0043041">
    <property type="term" value="P:amino acid activation for nonribosomal peptide biosynthetic process"/>
    <property type="evidence" value="ECO:0007669"/>
    <property type="project" value="TreeGrafter"/>
</dbReference>
<evidence type="ECO:0000256" key="3">
    <source>
        <dbReference type="ARBA" id="ARBA00022553"/>
    </source>
</evidence>
<feature type="domain" description="Carrier" evidence="4">
    <location>
        <begin position="523"/>
        <end position="598"/>
    </location>
</feature>
<gene>
    <name evidence="5" type="primary">agdE</name>
</gene>
<evidence type="ECO:0000256" key="1">
    <source>
        <dbReference type="ARBA" id="ARBA00001957"/>
    </source>
</evidence>
<dbReference type="PROSITE" id="PS50075">
    <property type="entry name" value="CARRIER"/>
    <property type="match status" value="1"/>
</dbReference>
<dbReference type="Pfam" id="PF00501">
    <property type="entry name" value="AMP-binding"/>
    <property type="match status" value="1"/>
</dbReference>
<dbReference type="Pfam" id="PF00550">
    <property type="entry name" value="PP-binding"/>
    <property type="match status" value="1"/>
</dbReference>
<dbReference type="PANTHER" id="PTHR45527:SF1">
    <property type="entry name" value="FATTY ACID SYNTHASE"/>
    <property type="match status" value="1"/>
</dbReference>
<name>A0A3Q9DJY5_9CHRO</name>
<proteinExistence type="predicted"/>
<comment type="cofactor">
    <cofactor evidence="1">
        <name>pantetheine 4'-phosphate</name>
        <dbReference type="ChEBI" id="CHEBI:47942"/>
    </cofactor>
</comment>
<dbReference type="GO" id="GO:0044550">
    <property type="term" value="P:secondary metabolite biosynthetic process"/>
    <property type="evidence" value="ECO:0007669"/>
    <property type="project" value="TreeGrafter"/>
</dbReference>
<dbReference type="SUPFAM" id="SSF56801">
    <property type="entry name" value="Acetyl-CoA synthetase-like"/>
    <property type="match status" value="1"/>
</dbReference>
<dbReference type="CDD" id="cd05930">
    <property type="entry name" value="A_NRPS"/>
    <property type="match status" value="1"/>
</dbReference>
<dbReference type="GO" id="GO:0008610">
    <property type="term" value="P:lipid biosynthetic process"/>
    <property type="evidence" value="ECO:0007669"/>
    <property type="project" value="UniProtKB-ARBA"/>
</dbReference>
<dbReference type="InterPro" id="IPR020806">
    <property type="entry name" value="PKS_PP-bd"/>
</dbReference>
<sequence length="1092" mass="123626">MIEVQLQPIEENFRAENYSYSTTIHQLFETQVEKTPNQIAVSFEDCCLTYRQLNDRANQIAHYLIELGVKPEQLIGICVERSLEMIIGVLGVLKAGGGYVPLDPAYPQERLKFILEDADISILLTQEKPLINLPLEQIKVIFLNKEQSLVQQSQENPKTAVSSDNLAYILYTSGSTGLPKGVLITHKGVVNLVQTEIKLFNLNPSSRVLQFASLNFDASVSEIFTAICSGSQLCLGNSNSLLPGDNLLNFLQKKAITHAQIPPSVLAVLPQAPLKHLQVLIVGGEACPPALMAQWSVGRRFFNAYGPTEATVDATIAECSPDSPLTIGRPLANTQAYILDESLKKVAVGVAGELHIGGVGLARGYLNRPELTAAKFIPHPFDNNPSARLYKTGDLARYLPDGNIEWLGRIDFQVKIRGLRIELGEIEGILNENTAIHQAVVIVRQEQLNDPQLIAYAVINPTVKVEQVLAQWRDYLKEKLPHYMIPRALVILEKMPLTPNDKVDRVALAKLPLNYDTSRLVTPPRNPEEELLTAIWAEVLELEKVGIDENFFELGGHSLKVIALCKRLESYFEKKFAVETILDAATVAEFAEYLRKNHPELIEKIDKIKFNEVINPLIIDEDFIADSSLEIDSLSGCPYFPLSLTQQKRWAYEKSNTVVHFSGNFRRHYLKGDLNLAALTASLNEIIYRHQILRVTFREVNGSPVQLINPYTEKTLPIIDLQSWPENRKNEELARLLQEIIHQPFDLINGPLIRLILIRLDEKDHILLTHIHDIIIDNSSLTLFFKELELLYQAFVLGDSSPLPPLPIQYVDYVQWQLKSFSSQLIEPKINHYKRILEAGESPTLKIPPHLISPSKSSDKLSDSSVSSLGTNFDFEIPRDFTEKLNILCQEQRITLFMTALTAFAVLLYSYSGCEDIIIRAPRDARNHPHLKPLIGLISNIMLLRVNLSGNPTVKELLTQVRRVVLEALEYQDVPFEHLAKVIKPEYRLDNSSFKAVITVLSESPEEELKLPGLEVTSWEMEEFEVRPDLELILWENKTSPKPSLKGWWQYKKDYFELDSMTQINRDFMQIWSEIVTNPHQPVTIFQNLKNV</sequence>
<dbReference type="SUPFAM" id="SSF47336">
    <property type="entry name" value="ACP-like"/>
    <property type="match status" value="1"/>
</dbReference>
<dbReference type="GO" id="GO:0031177">
    <property type="term" value="F:phosphopantetheine binding"/>
    <property type="evidence" value="ECO:0007669"/>
    <property type="project" value="InterPro"/>
</dbReference>
<protein>
    <submittedName>
        <fullName evidence="5">Nonribosomal peptide synthetase</fullName>
    </submittedName>
</protein>
<organism evidence="5">
    <name type="scientific">Microcystis sp. PCC 9804</name>
    <dbReference type="NCBI Taxonomy" id="2497712"/>
    <lineage>
        <taxon>Bacteria</taxon>
        <taxon>Bacillati</taxon>
        <taxon>Cyanobacteriota</taxon>
        <taxon>Cyanophyceae</taxon>
        <taxon>Oscillatoriophycideae</taxon>
        <taxon>Chroococcales</taxon>
        <taxon>Microcystaceae</taxon>
        <taxon>Microcystis</taxon>
    </lineage>
</organism>
<dbReference type="SMART" id="SM00823">
    <property type="entry name" value="PKS_PP"/>
    <property type="match status" value="1"/>
</dbReference>
<dbReference type="NCBIfam" id="TIGR01733">
    <property type="entry name" value="AA-adenyl-dom"/>
    <property type="match status" value="1"/>
</dbReference>
<dbReference type="PROSITE" id="PS00455">
    <property type="entry name" value="AMP_BINDING"/>
    <property type="match status" value="1"/>
</dbReference>
<dbReference type="Gene3D" id="1.10.1200.10">
    <property type="entry name" value="ACP-like"/>
    <property type="match status" value="1"/>
</dbReference>
<dbReference type="FunFam" id="3.40.50.980:FF:000001">
    <property type="entry name" value="Non-ribosomal peptide synthetase"/>
    <property type="match status" value="1"/>
</dbReference>
<dbReference type="CDD" id="cd19531">
    <property type="entry name" value="LCL_NRPS-like"/>
    <property type="match status" value="1"/>
</dbReference>
<dbReference type="FunFam" id="3.40.50.12780:FF:000012">
    <property type="entry name" value="Non-ribosomal peptide synthetase"/>
    <property type="match status" value="1"/>
</dbReference>
<keyword evidence="2" id="KW-0596">Phosphopantetheine</keyword>
<reference evidence="5" key="1">
    <citation type="journal article" date="2018" name="ACS Chem. Biol.">
        <title>A Unique Biosynthetic Pathway in Bloom-Forming Cyanobacterial Genus Microcystis Jointly Assembles Cytotoxic Aeruginoguanidines and Microguanidines.</title>
        <authorList>
            <person name="Pancrace C."/>
            <person name="Ishida K."/>
            <person name="Briand E."/>
            <person name="Gatte Pichi D."/>
            <person name="Weiz A.R."/>
            <person name="Guljamow A."/>
            <person name="Scalvenzi T."/>
            <person name="Sassoon N."/>
            <person name="Hertweck C."/>
            <person name="Dittmann E."/>
            <person name="Gugger M."/>
        </authorList>
    </citation>
    <scope>NUCLEOTIDE SEQUENCE</scope>
    <source>
        <strain evidence="5">PCC 9804</strain>
    </source>
</reference>
<dbReference type="InterPro" id="IPR010071">
    <property type="entry name" value="AA_adenyl_dom"/>
</dbReference>
<dbReference type="AlphaFoldDB" id="A0A3Q9DJY5"/>
<evidence type="ECO:0000313" key="5">
    <source>
        <dbReference type="EMBL" id="AZP89455.1"/>
    </source>
</evidence>
<dbReference type="Gene3D" id="2.30.38.10">
    <property type="entry name" value="Luciferase, Domain 3"/>
    <property type="match status" value="1"/>
</dbReference>
<dbReference type="InterPro" id="IPR000873">
    <property type="entry name" value="AMP-dep_synth/lig_dom"/>
</dbReference>
<dbReference type="InterPro" id="IPR025110">
    <property type="entry name" value="AMP-bd_C"/>
</dbReference>
<dbReference type="InterPro" id="IPR009081">
    <property type="entry name" value="PP-bd_ACP"/>
</dbReference>
<dbReference type="InterPro" id="IPR036736">
    <property type="entry name" value="ACP-like_sf"/>
</dbReference>
<dbReference type="InterPro" id="IPR045851">
    <property type="entry name" value="AMP-bd_C_sf"/>
</dbReference>
<dbReference type="InterPro" id="IPR020845">
    <property type="entry name" value="AMP-binding_CS"/>
</dbReference>
<dbReference type="Gene3D" id="3.30.559.10">
    <property type="entry name" value="Chloramphenicol acetyltransferase-like domain"/>
    <property type="match status" value="1"/>
</dbReference>
<dbReference type="Gene3D" id="3.30.559.30">
    <property type="entry name" value="Nonribosomal peptide synthetase, condensation domain"/>
    <property type="match status" value="1"/>
</dbReference>
<dbReference type="InterPro" id="IPR006162">
    <property type="entry name" value="Ppantetheine_attach_site"/>
</dbReference>
<dbReference type="GO" id="GO:0003824">
    <property type="term" value="F:catalytic activity"/>
    <property type="evidence" value="ECO:0007669"/>
    <property type="project" value="InterPro"/>
</dbReference>